<reference evidence="1 2" key="1">
    <citation type="submission" date="2018-08" db="EMBL/GenBank/DDBJ databases">
        <title>Recombination of ecologically and evolutionarily significant loci maintains genetic cohesion in the Pseudomonas syringae species complex.</title>
        <authorList>
            <person name="Dillon M."/>
            <person name="Thakur S."/>
            <person name="Almeida R.N.D."/>
            <person name="Weir B.S."/>
            <person name="Guttman D.S."/>
        </authorList>
    </citation>
    <scope>NUCLEOTIDE SEQUENCE [LARGE SCALE GENOMIC DNA]</scope>
    <source>
        <strain evidence="1 2">ICMP 9829</strain>
    </source>
</reference>
<comment type="caution">
    <text evidence="1">The sequence shown here is derived from an EMBL/GenBank/DDBJ whole genome shotgun (WGS) entry which is preliminary data.</text>
</comment>
<accession>A0A3M5R157</accession>
<dbReference type="AlphaFoldDB" id="A0A3M5R157"/>
<evidence type="ECO:0000313" key="2">
    <source>
        <dbReference type="Proteomes" id="UP000274212"/>
    </source>
</evidence>
<dbReference type="EMBL" id="RBTT01000388">
    <property type="protein sequence ID" value="RMU02775.1"/>
    <property type="molecule type" value="Genomic_DNA"/>
</dbReference>
<proteinExistence type="predicted"/>
<gene>
    <name evidence="1" type="ORF">ALP36_200097</name>
</gene>
<protein>
    <submittedName>
        <fullName evidence="1">Uncharacterized protein</fullName>
    </submittedName>
</protein>
<organism evidence="1 2">
    <name type="scientific">Pseudomonas syringae pv. coriandricola</name>
    <dbReference type="NCBI Taxonomy" id="264453"/>
    <lineage>
        <taxon>Bacteria</taxon>
        <taxon>Pseudomonadati</taxon>
        <taxon>Pseudomonadota</taxon>
        <taxon>Gammaproteobacteria</taxon>
        <taxon>Pseudomonadales</taxon>
        <taxon>Pseudomonadaceae</taxon>
        <taxon>Pseudomonas</taxon>
    </lineage>
</organism>
<name>A0A3M5R157_9PSED</name>
<dbReference type="Proteomes" id="UP000274212">
    <property type="component" value="Unassembled WGS sequence"/>
</dbReference>
<sequence>MLGACVLGCKVSPASAREFVTLTQAEEASQDRSTFIQPLALGIVVDQADVAGQQDAAHQFVVGGQQIHRFECQRRRQIQRECHGLHGQVLANGQHGGQCSHDFIQPVIDVLHFLFGGVDLFFYKKEEPVRIRIVLFAATFDAIEDVGKATQADHPGLAFGALTTKPEP</sequence>
<evidence type="ECO:0000313" key="1">
    <source>
        <dbReference type="EMBL" id="RMU02775.1"/>
    </source>
</evidence>